<dbReference type="Gene3D" id="1.10.1200.10">
    <property type="entry name" value="ACP-like"/>
    <property type="match status" value="1"/>
</dbReference>
<dbReference type="Gene3D" id="3.40.47.10">
    <property type="match status" value="1"/>
</dbReference>
<evidence type="ECO:0000313" key="11">
    <source>
        <dbReference type="Proteomes" id="UP000826661"/>
    </source>
</evidence>
<keyword evidence="5" id="KW-0808">Transferase</keyword>
<dbReference type="InterPro" id="IPR013217">
    <property type="entry name" value="Methyltransf_12"/>
</dbReference>
<dbReference type="InterPro" id="IPR042104">
    <property type="entry name" value="PKS_dehydratase_sf"/>
</dbReference>
<dbReference type="InterPro" id="IPR016035">
    <property type="entry name" value="Acyl_Trfase/lysoPLipase"/>
</dbReference>
<comment type="pathway">
    <text evidence="1">Secondary metabolite biosynthesis; terpenoid biosynthesis.</text>
</comment>
<dbReference type="InterPro" id="IPR014031">
    <property type="entry name" value="Ketoacyl_synth_C"/>
</dbReference>
<dbReference type="Pfam" id="PF16073">
    <property type="entry name" value="SAT"/>
    <property type="match status" value="1"/>
</dbReference>
<dbReference type="InterPro" id="IPR041068">
    <property type="entry name" value="HTH_51"/>
</dbReference>
<dbReference type="InterPro" id="IPR001375">
    <property type="entry name" value="Peptidase_S9_cat"/>
</dbReference>
<dbReference type="GO" id="GO:0008236">
    <property type="term" value="F:serine-type peptidase activity"/>
    <property type="evidence" value="ECO:0007669"/>
    <property type="project" value="InterPro"/>
</dbReference>
<feature type="region of interest" description="Disordered" evidence="7">
    <location>
        <begin position="1818"/>
        <end position="1870"/>
    </location>
</feature>
<dbReference type="InterPro" id="IPR009081">
    <property type="entry name" value="PP-bd_ACP"/>
</dbReference>
<dbReference type="SMART" id="SM00827">
    <property type="entry name" value="PKS_AT"/>
    <property type="match status" value="1"/>
</dbReference>
<dbReference type="Gene3D" id="3.30.70.3290">
    <property type="match status" value="1"/>
</dbReference>
<organism evidence="10 11">
    <name type="scientific">Trichoderma simmonsii</name>
    <dbReference type="NCBI Taxonomy" id="1491479"/>
    <lineage>
        <taxon>Eukaryota</taxon>
        <taxon>Fungi</taxon>
        <taxon>Dikarya</taxon>
        <taxon>Ascomycota</taxon>
        <taxon>Pezizomycotina</taxon>
        <taxon>Sordariomycetes</taxon>
        <taxon>Hypocreomycetidae</taxon>
        <taxon>Hypocreales</taxon>
        <taxon>Hypocreaceae</taxon>
        <taxon>Trichoderma</taxon>
    </lineage>
</organism>
<gene>
    <name evidence="10" type="ORF">H0G86_000017</name>
</gene>
<dbReference type="CDD" id="cd02440">
    <property type="entry name" value="AdoMet_MTases"/>
    <property type="match status" value="1"/>
</dbReference>
<dbReference type="Pfam" id="PF00326">
    <property type="entry name" value="Peptidase_S9"/>
    <property type="match status" value="1"/>
</dbReference>
<dbReference type="InterPro" id="IPR014030">
    <property type="entry name" value="Ketoacyl_synth_N"/>
</dbReference>
<dbReference type="InterPro" id="IPR036736">
    <property type="entry name" value="ACP-like_sf"/>
</dbReference>
<accession>A0A8G0KYT3</accession>
<dbReference type="InterPro" id="IPR049492">
    <property type="entry name" value="BD-FAE-like_dom"/>
</dbReference>
<dbReference type="GO" id="GO:0004315">
    <property type="term" value="F:3-oxoacyl-[acyl-carrier-protein] synthase activity"/>
    <property type="evidence" value="ECO:0007669"/>
    <property type="project" value="InterPro"/>
</dbReference>
<keyword evidence="4" id="KW-0489">Methyltransferase</keyword>
<dbReference type="Pfam" id="PF02801">
    <property type="entry name" value="Ketoacyl-synt_C"/>
    <property type="match status" value="1"/>
</dbReference>
<keyword evidence="2" id="KW-0596">Phosphopantetheine</keyword>
<dbReference type="SUPFAM" id="SSF53335">
    <property type="entry name" value="S-adenosyl-L-methionine-dependent methyltransferases"/>
    <property type="match status" value="1"/>
</dbReference>
<protein>
    <submittedName>
        <fullName evidence="10">S-adenosyl-L-methionine-dependent N-methyltransferase</fullName>
    </submittedName>
</protein>
<dbReference type="InterPro" id="IPR050091">
    <property type="entry name" value="PKS_NRPS_Biosynth_Enz"/>
</dbReference>
<dbReference type="Pfam" id="PF22621">
    <property type="entry name" value="CurL-like_PKS_C"/>
    <property type="match status" value="1"/>
</dbReference>
<feature type="domain" description="Malonyl-CoA:ACP transacylase (MAT)" evidence="9">
    <location>
        <begin position="902"/>
        <end position="1208"/>
    </location>
</feature>
<evidence type="ECO:0000256" key="5">
    <source>
        <dbReference type="ARBA" id="ARBA00022679"/>
    </source>
</evidence>
<dbReference type="PROSITE" id="PS00012">
    <property type="entry name" value="PHOSPHOPANTETHEINE"/>
    <property type="match status" value="2"/>
</dbReference>
<dbReference type="InterPro" id="IPR029058">
    <property type="entry name" value="AB_hydrolase_fold"/>
</dbReference>
<dbReference type="PANTHER" id="PTHR43775:SF21">
    <property type="entry name" value="NON-REDUCING POLYKETIDE SYNTHASE AUSA-RELATED"/>
    <property type="match status" value="1"/>
</dbReference>
<dbReference type="InterPro" id="IPR018201">
    <property type="entry name" value="Ketoacyl_synth_AS"/>
</dbReference>
<keyword evidence="3" id="KW-0597">Phosphoprotein</keyword>
<evidence type="ECO:0000259" key="9">
    <source>
        <dbReference type="SMART" id="SM00827"/>
    </source>
</evidence>
<evidence type="ECO:0000313" key="10">
    <source>
        <dbReference type="EMBL" id="QYS92606.1"/>
    </source>
</evidence>
<dbReference type="GO" id="GO:0006633">
    <property type="term" value="P:fatty acid biosynthetic process"/>
    <property type="evidence" value="ECO:0007669"/>
    <property type="project" value="InterPro"/>
</dbReference>
<evidence type="ECO:0000256" key="2">
    <source>
        <dbReference type="ARBA" id="ARBA00022450"/>
    </source>
</evidence>
<proteinExistence type="predicted"/>
<dbReference type="EMBL" id="CP075864">
    <property type="protein sequence ID" value="QYS92606.1"/>
    <property type="molecule type" value="Genomic_DNA"/>
</dbReference>
<dbReference type="Pfam" id="PF20434">
    <property type="entry name" value="BD-FAE"/>
    <property type="match status" value="1"/>
</dbReference>
<dbReference type="InterPro" id="IPR032088">
    <property type="entry name" value="SAT"/>
</dbReference>
<dbReference type="GO" id="GO:0006508">
    <property type="term" value="P:proteolysis"/>
    <property type="evidence" value="ECO:0007669"/>
    <property type="project" value="InterPro"/>
</dbReference>
<dbReference type="GO" id="GO:0044550">
    <property type="term" value="P:secondary metabolite biosynthetic process"/>
    <property type="evidence" value="ECO:0007669"/>
    <property type="project" value="TreeGrafter"/>
</dbReference>
<dbReference type="SMART" id="SM00825">
    <property type="entry name" value="PKS_KS"/>
    <property type="match status" value="1"/>
</dbReference>
<dbReference type="SUPFAM" id="SSF53901">
    <property type="entry name" value="Thiolase-like"/>
    <property type="match status" value="1"/>
</dbReference>
<dbReference type="Pfam" id="PF08242">
    <property type="entry name" value="Methyltransf_12"/>
    <property type="match status" value="1"/>
</dbReference>
<dbReference type="GO" id="GO:0032259">
    <property type="term" value="P:methylation"/>
    <property type="evidence" value="ECO:0007669"/>
    <property type="project" value="UniProtKB-KW"/>
</dbReference>
<dbReference type="SUPFAM" id="SSF55048">
    <property type="entry name" value="Probable ACP-binding domain of malonyl-CoA ACP transacylase"/>
    <property type="match status" value="1"/>
</dbReference>
<feature type="compositionally biased region" description="Low complexity" evidence="7">
    <location>
        <begin position="1824"/>
        <end position="1864"/>
    </location>
</feature>
<dbReference type="GO" id="GO:0008168">
    <property type="term" value="F:methyltransferase activity"/>
    <property type="evidence" value="ECO:0007669"/>
    <property type="project" value="UniProtKB-KW"/>
</dbReference>
<dbReference type="Gene3D" id="3.40.50.150">
    <property type="entry name" value="Vaccinia Virus protein VP39"/>
    <property type="match status" value="1"/>
</dbReference>
<dbReference type="Proteomes" id="UP000826661">
    <property type="component" value="Chromosome I"/>
</dbReference>
<dbReference type="PROSITE" id="PS00606">
    <property type="entry name" value="KS3_1"/>
    <property type="match status" value="1"/>
</dbReference>
<dbReference type="InterPro" id="IPR001227">
    <property type="entry name" value="Ac_transferase_dom_sf"/>
</dbReference>
<evidence type="ECO:0000256" key="4">
    <source>
        <dbReference type="ARBA" id="ARBA00022603"/>
    </source>
</evidence>
<dbReference type="SUPFAM" id="SSF53474">
    <property type="entry name" value="alpha/beta-Hydrolases"/>
    <property type="match status" value="1"/>
</dbReference>
<evidence type="ECO:0000256" key="1">
    <source>
        <dbReference type="ARBA" id="ARBA00004721"/>
    </source>
</evidence>
<dbReference type="Gene3D" id="3.40.50.1820">
    <property type="entry name" value="alpha/beta hydrolase"/>
    <property type="match status" value="1"/>
</dbReference>
<feature type="domain" description="Ketosynthase family 3 (KS3)" evidence="8">
    <location>
        <begin position="383"/>
        <end position="806"/>
    </location>
</feature>
<dbReference type="InterPro" id="IPR029063">
    <property type="entry name" value="SAM-dependent_MTases_sf"/>
</dbReference>
<dbReference type="CDD" id="cd00833">
    <property type="entry name" value="PKS"/>
    <property type="match status" value="1"/>
</dbReference>
<dbReference type="Pfam" id="PF00109">
    <property type="entry name" value="ketoacyl-synt"/>
    <property type="match status" value="1"/>
</dbReference>
<dbReference type="InterPro" id="IPR014043">
    <property type="entry name" value="Acyl_transferase_dom"/>
</dbReference>
<dbReference type="InterPro" id="IPR006162">
    <property type="entry name" value="Ppantetheine_attach_site"/>
</dbReference>
<dbReference type="Gene3D" id="3.10.129.110">
    <property type="entry name" value="Polyketide synthase dehydratase"/>
    <property type="match status" value="1"/>
</dbReference>
<dbReference type="InterPro" id="IPR016036">
    <property type="entry name" value="Malonyl_transacylase_ACP-bd"/>
</dbReference>
<dbReference type="InterPro" id="IPR020841">
    <property type="entry name" value="PKS_Beta-ketoAc_synthase_dom"/>
</dbReference>
<dbReference type="GO" id="GO:0004312">
    <property type="term" value="F:fatty acid synthase activity"/>
    <property type="evidence" value="ECO:0007669"/>
    <property type="project" value="TreeGrafter"/>
</dbReference>
<dbReference type="Pfam" id="PF00698">
    <property type="entry name" value="Acyl_transf_1"/>
    <property type="match status" value="1"/>
</dbReference>
<sequence length="2715" mass="294175">MHSNTEPISLAVFVPQSRAPSKKDLDRVRLKLTQDERCRPLLDSVHQLEATYDLLCAEKAEIQHLTHGRSYARMLAGWIDGSVSSTEVARARSAIHSLPLLLMVQLAQFLEYLDVTDTPYSELLAQVRGAGGLQGYCGGLAAAIAIASSKSVEQAVDASCAALHVTFATGLVAELGDDSRLEGVTTIVVRLKYEGQADEIVKLFPHTYVGAVNDSRSITIVGPLESLAELRQYVVREGMQVQEMDIRGKTHNPENMDLAAELAAICHKHAHLTLPQATDLQTPLRSNKDGSLIVEGSLTTSLIETVLATRCEWLTVVNLIADDLARCSGRESHKILSFGIGDCLTMAPFHRRQVKCNKVDVRRLLAERSPLSAADQTLPSHAVAIIGLSCRYPGAEDFEQFWELVSQGIDTHRDLTTERFDLQGSFRAAQSASFTEGRRFMGNFLNDVKSADRAFFGYNSKEMLHMDPQQRLLLELAHEAIESGGLYNREGCTLGSDVGCFIGASYVDYVDNTSSHATTVYNSVGTLRTFMSGRLSYKFGWHGPSEVIDTACSSSLVAINRAYTAIQNGECKVAVTGGVNIISSINNYLDLARTGFLSPTGQCKPFDQSADGYCRSEGGGLVILKPYAAAVADGDAIFGVLRGTSTNHGSSDSSITTPNAKYQTELYRRALNIAEMEPHEVSYVEAHGTGTQAGDSVEMLGIRSILGGASRSTALSVGSIKANIGHAETAAGVAGVLKVIAMLQKKSIPPLAKHKKLNPKIPALEPDRIRIDTTLRSWDVPYRVALVNSYGAAGCNATCICSEAPPLPRSASEEDAAAAGETYPIILSAASPASLRAYAAKLSSYLSKASPLPTIGDVAFTLSERRKRFKYCMTGTSSTTDGILRDLTVGEWATSEKPVVFCFSGQGSKVPQLHESFLKKHPTFRTFVRQCDDLLAGMGFPLVSPVVYRTQTLDETDIVSYQLSHVVMQLAVANYWVASGLRFQGVIGHSLGELAALGFCEVLSLPDCLRLVGGRARLMEKLWGEDKGSMLAIHTEEKFVRDVIANVAAELPGSTLEIACYNSPASHVVAGSSDAVALAEKFLGNQTTIKFQRIKTSHAFHSALITDAVIKELDDLCSTLTWREPKYPLDLCSEEPTATAGKIAYSPSKHARQAVYFSQAVRRLESRLGPSLWIEAGVNGPVVPMVRSALHAPEDHDFIRLVMEASTNPSKVLSETTVKLWKLGFDVQPWQFVGRSASADSPYKTVWLPPYQFDRSEFWLENIDRAKLLLDPSYLKSQQSPAAGGASVQVVEAPKSLVTPLGQSPDGDYDFRINTTIDRFQRLTKGHAVQGQAMCPASLYLECVSMAFQSLADTVHGSGVACARFDNVSFSSPLKMDVKRLVQIRMTSKPLASNRSFFAYDFTISSSLEGSAARAVTHCKGTISAQAEIGLVSSTRLLLRTMDSFFQRNDLEKLGRKRAYKLFSRVVDYEDFFQGISTIGLTDSEAYADIRIPDRDICSIEGPYINAVTADCFVQVAGLLSNSSDDIGQGEVLLAGSFDKVEFLLPPKGGEKPSSKEWKVFAQISPSSPNKVQYAGDVYAFTTNNELAAVFEGCRFDKTTVDRLKKILGASGSPTVDAPRTMTVAMSRPVAQVPTPRTEPTKSAPKVDQKALASLKKILMSHLDLSSVEFDNLDRGCPISDLGVDSLASVEIATDLSACGIQIDGPTLMERSLGILEKSMTPTPVNNSIITNRTNGVKVTNGAAIETDQNTQLLKKILMSHLDLSSSEFDGLDRNCAISDLGVDSLASVEIATDLATCGIQIDGPTLMERSLGDLEKSITPKHTNGTNGVNGINGTNGRKSVNGVNGVNGTNNGTNGINGTNGTSTPKMKESHQSALDTKNALRSIISGVIGIEASSIPDDVELQDLGVDSLCLIELKTEFAKTLAAELGDDDITFESTISTIVAAAGLPVVVNGTAKVSNGAAFSELPSNGVNGGNESSAPMSLDVLQALDATNVNFDIAARQCGYSDYWDRVSPVLNGLVIKYIAKAFKELGADLEQLPQGSSIPSISYLPKHTQVVKRHYEILEQHSVVESSGAGGWVRGSGKIPEGSIPHLHAEAIRQCPQYKIDIELMATTGDKLAGCLTGKENPVALLFGNPRSRDLLNQFYRVSPMLNTLTEQLLVFMSGLVKSGEPLRPLRILEVGAGTGGTTSRLAPLLQSIAPPEQYTFTDISSTLTRQAANEFGRFKWMDYRVFNLEQDVPSAMRGKYDLAVATNCVHATRSRAESLGRIYDALTDEGIVVLSEQTRIIDWYDIVFGLLDGWWYSDGGKGYPIRTPLQWDDDFKAAGFSQLLYTGSASLESISQQLLIGTKSGFTNSTNGLAATNGPKPGRGPYDRQAFEYKMVDSVSLQADVFLPQIKTTVPMPMCLMIHGGGYMSLSRKSIRLPQVTHLLANGVLPVSIDYRLCPGVGIFDGPMTDVRDAYIWMTSCLPSILSERGIQVDPSRVGVVGWSTGGQLAMSLAWSLGNNHILPKAIVPFYSPVDFENINSDIAPPEYLKNWEHSMSLEEALQAIPNTPVTAYHGPGCNEPVPPEMREMKNLGFMHENDARSGLIALLFQDPKQAQSLLFYGKDKYKTATNEAAREEVLAQISPLANLRAGDYKTPTMLVHGDKDEIAPFVGAQRFSTELTKQGIDGGLLKVAGSRHLFDLRLASGSKMWREAVAPAYEFLLQHLH</sequence>
<keyword evidence="6" id="KW-0511">Multifunctional enzyme</keyword>
<dbReference type="InterPro" id="IPR016039">
    <property type="entry name" value="Thiolase-like"/>
</dbReference>
<reference evidence="10 11" key="1">
    <citation type="journal article" date="2021" name="BMC Genomics">
        <title>Telomere-to-telomere genome assembly of asparaginase-producing Trichoderma simmonsii.</title>
        <authorList>
            <person name="Chung D."/>
            <person name="Kwon Y.M."/>
            <person name="Yang Y."/>
        </authorList>
    </citation>
    <scope>NUCLEOTIDE SEQUENCE [LARGE SCALE GENOMIC DNA]</scope>
    <source>
        <strain evidence="10 11">GH-Sj1</strain>
    </source>
</reference>
<dbReference type="SUPFAM" id="SSF47336">
    <property type="entry name" value="ACP-like"/>
    <property type="match status" value="1"/>
</dbReference>
<dbReference type="PANTHER" id="PTHR43775">
    <property type="entry name" value="FATTY ACID SYNTHASE"/>
    <property type="match status" value="1"/>
</dbReference>
<evidence type="ECO:0000256" key="7">
    <source>
        <dbReference type="SAM" id="MobiDB-lite"/>
    </source>
</evidence>
<dbReference type="Gene3D" id="3.40.366.10">
    <property type="entry name" value="Malonyl-Coenzyme A Acyl Carrier Protein, domain 2"/>
    <property type="match status" value="2"/>
</dbReference>
<name>A0A8G0KYT3_9HYPO</name>
<evidence type="ECO:0000259" key="8">
    <source>
        <dbReference type="SMART" id="SM00825"/>
    </source>
</evidence>
<evidence type="ECO:0000256" key="3">
    <source>
        <dbReference type="ARBA" id="ARBA00022553"/>
    </source>
</evidence>
<dbReference type="Pfam" id="PF18558">
    <property type="entry name" value="HTH_51"/>
    <property type="match status" value="1"/>
</dbReference>
<evidence type="ECO:0000256" key="6">
    <source>
        <dbReference type="ARBA" id="ARBA00023268"/>
    </source>
</evidence>
<dbReference type="SUPFAM" id="SSF52151">
    <property type="entry name" value="FabD/lysophospholipase-like"/>
    <property type="match status" value="1"/>
</dbReference>
<dbReference type="Pfam" id="PF00550">
    <property type="entry name" value="PP-binding"/>
    <property type="match status" value="1"/>
</dbReference>
<keyword evidence="11" id="KW-1185">Reference proteome</keyword>